<gene>
    <name evidence="1" type="ORF">ACFQ2V_14010</name>
</gene>
<dbReference type="Proteomes" id="UP001597046">
    <property type="component" value="Unassembled WGS sequence"/>
</dbReference>
<sequence>MRLLWWRHDDEDHAAVQALDQERLQRAQRALRQAHATTPHVDRLATRIQRQLDENHLGDKVAAAFQAPEEDDR</sequence>
<reference evidence="2" key="1">
    <citation type="journal article" date="2019" name="Int. J. Syst. Evol. Microbiol.">
        <title>The Global Catalogue of Microorganisms (GCM) 10K type strain sequencing project: providing services to taxonomists for standard genome sequencing and annotation.</title>
        <authorList>
            <consortium name="The Broad Institute Genomics Platform"/>
            <consortium name="The Broad Institute Genome Sequencing Center for Infectious Disease"/>
            <person name="Wu L."/>
            <person name="Ma J."/>
        </authorList>
    </citation>
    <scope>NUCLEOTIDE SEQUENCE [LARGE SCALE GENOMIC DNA]</scope>
    <source>
        <strain evidence="2">CCUG 57508</strain>
    </source>
</reference>
<evidence type="ECO:0000313" key="2">
    <source>
        <dbReference type="Proteomes" id="UP001597046"/>
    </source>
</evidence>
<accession>A0ABW3MXX7</accession>
<keyword evidence="2" id="KW-1185">Reference proteome</keyword>
<name>A0ABW3MXX7_9MICO</name>
<organism evidence="1 2">
    <name type="scientific">Terrabacter terrigena</name>
    <dbReference type="NCBI Taxonomy" id="574718"/>
    <lineage>
        <taxon>Bacteria</taxon>
        <taxon>Bacillati</taxon>
        <taxon>Actinomycetota</taxon>
        <taxon>Actinomycetes</taxon>
        <taxon>Micrococcales</taxon>
        <taxon>Intrasporangiaceae</taxon>
        <taxon>Terrabacter</taxon>
    </lineage>
</organism>
<dbReference type="EMBL" id="JBHTKH010000009">
    <property type="protein sequence ID" value="MFD1055425.1"/>
    <property type="molecule type" value="Genomic_DNA"/>
</dbReference>
<proteinExistence type="predicted"/>
<dbReference type="Pfam" id="PF24596">
    <property type="entry name" value="DUF7620"/>
    <property type="match status" value="1"/>
</dbReference>
<dbReference type="RefSeq" id="WP_386053462.1">
    <property type="nucleotide sequence ID" value="NZ_JBHTKH010000009.1"/>
</dbReference>
<evidence type="ECO:0000313" key="1">
    <source>
        <dbReference type="EMBL" id="MFD1055425.1"/>
    </source>
</evidence>
<comment type="caution">
    <text evidence="1">The sequence shown here is derived from an EMBL/GenBank/DDBJ whole genome shotgun (WGS) entry which is preliminary data.</text>
</comment>
<dbReference type="InterPro" id="IPR056037">
    <property type="entry name" value="DUF7620"/>
</dbReference>
<protein>
    <submittedName>
        <fullName evidence="1">Uncharacterized protein</fullName>
    </submittedName>
</protein>